<gene>
    <name evidence="1" type="ORF">Glove_174g184</name>
</gene>
<proteinExistence type="predicted"/>
<protein>
    <submittedName>
        <fullName evidence="1">Uncharacterized protein</fullName>
    </submittedName>
</protein>
<dbReference type="AlphaFoldDB" id="A0A397IP29"/>
<organism evidence="1 2">
    <name type="scientific">Diversispora epigaea</name>
    <dbReference type="NCBI Taxonomy" id="1348612"/>
    <lineage>
        <taxon>Eukaryota</taxon>
        <taxon>Fungi</taxon>
        <taxon>Fungi incertae sedis</taxon>
        <taxon>Mucoromycota</taxon>
        <taxon>Glomeromycotina</taxon>
        <taxon>Glomeromycetes</taxon>
        <taxon>Diversisporales</taxon>
        <taxon>Diversisporaceae</taxon>
        <taxon>Diversispora</taxon>
    </lineage>
</organism>
<accession>A0A397IP29</accession>
<name>A0A397IP29_9GLOM</name>
<comment type="caution">
    <text evidence="1">The sequence shown here is derived from an EMBL/GenBank/DDBJ whole genome shotgun (WGS) entry which is preliminary data.</text>
</comment>
<dbReference type="Proteomes" id="UP000266861">
    <property type="component" value="Unassembled WGS sequence"/>
</dbReference>
<evidence type="ECO:0000313" key="2">
    <source>
        <dbReference type="Proteomes" id="UP000266861"/>
    </source>
</evidence>
<sequence>MQQCWITNPKYSKKNNIVAIIQRYPGCQQVQFDRLSSIGSTIMVPSESIFSISDIRTHNKTQITEDIVSELSTGRMKKNRQNFWHVHSNSFYDTYHMLTKLAGNVTFIILEK</sequence>
<dbReference type="OrthoDB" id="2310531at2759"/>
<dbReference type="EMBL" id="PQFF01000164">
    <property type="protein sequence ID" value="RHZ77675.1"/>
    <property type="molecule type" value="Genomic_DNA"/>
</dbReference>
<evidence type="ECO:0000313" key="1">
    <source>
        <dbReference type="EMBL" id="RHZ77675.1"/>
    </source>
</evidence>
<reference evidence="1 2" key="1">
    <citation type="submission" date="2018-08" db="EMBL/GenBank/DDBJ databases">
        <title>Genome and evolution of the arbuscular mycorrhizal fungus Diversispora epigaea (formerly Glomus versiforme) and its bacterial endosymbionts.</title>
        <authorList>
            <person name="Sun X."/>
            <person name="Fei Z."/>
            <person name="Harrison M."/>
        </authorList>
    </citation>
    <scope>NUCLEOTIDE SEQUENCE [LARGE SCALE GENOMIC DNA]</scope>
    <source>
        <strain evidence="1 2">IT104</strain>
    </source>
</reference>
<keyword evidence="2" id="KW-1185">Reference proteome</keyword>